<organism evidence="3">
    <name type="scientific">Haptolina ericina</name>
    <dbReference type="NCBI Taxonomy" id="156174"/>
    <lineage>
        <taxon>Eukaryota</taxon>
        <taxon>Haptista</taxon>
        <taxon>Haptophyta</taxon>
        <taxon>Prymnesiophyceae</taxon>
        <taxon>Prymnesiales</taxon>
        <taxon>Prymnesiaceae</taxon>
        <taxon>Haptolina</taxon>
    </lineage>
</organism>
<dbReference type="Gene3D" id="3.80.10.10">
    <property type="entry name" value="Ribonuclease Inhibitor"/>
    <property type="match status" value="2"/>
</dbReference>
<dbReference type="InterPro" id="IPR032675">
    <property type="entry name" value="LRR_dom_sf"/>
</dbReference>
<keyword evidence="1" id="KW-0175">Coiled coil</keyword>
<dbReference type="SMART" id="SM00368">
    <property type="entry name" value="LRR_RI"/>
    <property type="match status" value="6"/>
</dbReference>
<dbReference type="PANTHER" id="PTHR24114:SF2">
    <property type="entry name" value="F-BOX DOMAIN-CONTAINING PROTEIN-RELATED"/>
    <property type="match status" value="1"/>
</dbReference>
<dbReference type="InterPro" id="IPR001611">
    <property type="entry name" value="Leu-rich_rpt"/>
</dbReference>
<protein>
    <submittedName>
        <fullName evidence="3">Uncharacterized protein</fullName>
    </submittedName>
</protein>
<dbReference type="EMBL" id="HBHX01062246">
    <property type="protein sequence ID" value="CAE0142581.1"/>
    <property type="molecule type" value="Transcribed_RNA"/>
</dbReference>
<feature type="coiled-coil region" evidence="1">
    <location>
        <begin position="333"/>
        <end position="367"/>
    </location>
</feature>
<gene>
    <name evidence="3" type="ORF">HERI1096_LOCUS34403</name>
</gene>
<reference evidence="3" key="1">
    <citation type="submission" date="2021-01" db="EMBL/GenBank/DDBJ databases">
        <authorList>
            <person name="Corre E."/>
            <person name="Pelletier E."/>
            <person name="Niang G."/>
            <person name="Scheremetjew M."/>
            <person name="Finn R."/>
            <person name="Kale V."/>
            <person name="Holt S."/>
            <person name="Cochrane G."/>
            <person name="Meng A."/>
            <person name="Brown T."/>
            <person name="Cohen L."/>
        </authorList>
    </citation>
    <scope>NUCLEOTIDE SEQUENCE</scope>
    <source>
        <strain evidence="3">CCMP281</strain>
    </source>
</reference>
<feature type="region of interest" description="Disordered" evidence="2">
    <location>
        <begin position="570"/>
        <end position="591"/>
    </location>
</feature>
<dbReference type="AlphaFoldDB" id="A0A7S3FGG6"/>
<evidence type="ECO:0000256" key="1">
    <source>
        <dbReference type="SAM" id="Coils"/>
    </source>
</evidence>
<dbReference type="Pfam" id="PF13516">
    <property type="entry name" value="LRR_6"/>
    <property type="match status" value="4"/>
</dbReference>
<evidence type="ECO:0000256" key="2">
    <source>
        <dbReference type="SAM" id="MobiDB-lite"/>
    </source>
</evidence>
<evidence type="ECO:0000313" key="3">
    <source>
        <dbReference type="EMBL" id="CAE0142581.1"/>
    </source>
</evidence>
<dbReference type="PANTHER" id="PTHR24114">
    <property type="entry name" value="LEUCINE RICH REPEAT FAMILY PROTEIN"/>
    <property type="match status" value="1"/>
</dbReference>
<sequence>MSQESILTISEAEANQQVACEREKAVCTFFFVKADAVLSATETLPVFATLGSEEKLAKHELDQGEAYRGSYAYKFLAVSHRWEDASVPDSSGQQLHAVKAYLKVHPEVEFVWFDFWCMPQGEGRGPGEQILFDWMLRNVNMLFLGMKTLLLPDISYLARFWTQFEAWLSMQRGGSDGLKPAAGEDRRYEITCLHNASKGNEDEKLREMWSESTPAEAREKLEKPDVVVTNQNDKDVQLQKIATLETDVRSAWSAAAATGLRSKGVSASDLPRGFSAQALIESDYTVRELRESGTLSDHELRMGGCGALELRNAGASILGLSKAGFDQQDLLDADFCAEDVRQIENELHSLKRLLEKLHLREEEALSEPHLTGPSKRLDEDHALGIAHVLRHSKSIQSLRIQKNSLGGKGGKMIAEALEDNTLLQELNIESNELGPEAGKAFASALSKNSSLTSMKLYDNDLGPGFGKVMASALKGNCTLQTLDISFNRLETLGGKEIALALSANNGLTSNGLTSLNLSSNGIGPDAGTAIGQALATNLKLMYFDVCQNSLGVHGGQAIVEALERAARNGPRHVSASAESLPPYEPTASTSTTTVFDVSSNGLDDATKRKLHEAASEITCRV</sequence>
<proteinExistence type="predicted"/>
<accession>A0A7S3FGG6</accession>
<dbReference type="InterPro" id="IPR052394">
    <property type="entry name" value="LRR-containing"/>
</dbReference>
<dbReference type="SUPFAM" id="SSF52047">
    <property type="entry name" value="RNI-like"/>
    <property type="match status" value="1"/>
</dbReference>
<name>A0A7S3FGG6_9EUKA</name>